<feature type="compositionally biased region" description="Basic and acidic residues" evidence="1">
    <location>
        <begin position="200"/>
        <end position="216"/>
    </location>
</feature>
<feature type="region of interest" description="Disordered" evidence="1">
    <location>
        <begin position="59"/>
        <end position="245"/>
    </location>
</feature>
<feature type="compositionally biased region" description="Polar residues" evidence="1">
    <location>
        <begin position="1"/>
        <end position="12"/>
    </location>
</feature>
<feature type="compositionally biased region" description="Basic and acidic residues" evidence="1">
    <location>
        <begin position="141"/>
        <end position="155"/>
    </location>
</feature>
<reference evidence="4" key="2">
    <citation type="submission" date="2020-04" db="EMBL/GenBank/DDBJ databases">
        <authorList>
            <consortium name="NCBI Genome Project"/>
        </authorList>
    </citation>
    <scope>NUCLEOTIDE SEQUENCE</scope>
    <source>
        <strain evidence="4">CBS 781.70</strain>
    </source>
</reference>
<name>A0A6G1GDD3_9PEZI</name>
<reference evidence="2 4" key="1">
    <citation type="submission" date="2020-01" db="EMBL/GenBank/DDBJ databases">
        <authorList>
            <consortium name="DOE Joint Genome Institute"/>
            <person name="Haridas S."/>
            <person name="Albert R."/>
            <person name="Binder M."/>
            <person name="Bloem J."/>
            <person name="Labutti K."/>
            <person name="Salamov A."/>
            <person name="Andreopoulos B."/>
            <person name="Baker S.E."/>
            <person name="Barry K."/>
            <person name="Bills G."/>
            <person name="Bluhm B.H."/>
            <person name="Cannon C."/>
            <person name="Castanera R."/>
            <person name="Culley D.E."/>
            <person name="Daum C."/>
            <person name="Ezra D."/>
            <person name="Gonzalez J.B."/>
            <person name="Henrissat B."/>
            <person name="Kuo A."/>
            <person name="Liang C."/>
            <person name="Lipzen A."/>
            <person name="Lutzoni F."/>
            <person name="Magnuson J."/>
            <person name="Mondo S."/>
            <person name="Nolan M."/>
            <person name="Ohm R."/>
            <person name="Pangilinan J."/>
            <person name="Park H.-J."/>
            <person name="Ramirez L."/>
            <person name="Alfaro M."/>
            <person name="Sun H."/>
            <person name="Tritt A."/>
            <person name="Yoshinaga Y."/>
            <person name="Zwiers L.-H."/>
            <person name="Turgeon B.G."/>
            <person name="Goodwin S.B."/>
            <person name="Spatafora J.W."/>
            <person name="Crous P.W."/>
            <person name="Grigoriev I.V."/>
        </authorList>
    </citation>
    <scope>NUCLEOTIDE SEQUENCE</scope>
    <source>
        <strain evidence="2 4">CBS 781.70</strain>
    </source>
</reference>
<gene>
    <name evidence="2 4" type="ORF">P152DRAFT_471260</name>
</gene>
<protein>
    <submittedName>
        <fullName evidence="2 4">Uncharacterized protein</fullName>
    </submittedName>
</protein>
<dbReference type="AlphaFoldDB" id="A0A6G1GDD3"/>
<accession>A0A6G1GDD3</accession>
<proteinExistence type="predicted"/>
<sequence length="389" mass="43269">MRDTLRPSNPEGSKSKRSRIPPILTPEQREAARISARDAGIAASQARALGSIDGRAAATQTIGFNRPAGSAPGTPRTPRTPIQERRRTGVNAHLGDNRSRYSSRHEPSRHELEDSRPSWNSSHHEPSRHDCADSRSSQNSSRHELSRHNRMDSRRRPNPFANSSAAVRGFLSRTASGSSNHSARSAASGVINSTKGAIGKAKDWKERRKAMEEERRRAKLKAKIGKPTPVENVNDPSNYVVYNPPYKHQDKPISYPLPPIQTNEDNPVHKPLVIGDNSRMTTIEDFMFLPSITYAPPRTPQVEDSMPVAFPDTYLPSASEFAAERERLVALQRVQDYQQLADSSCHAEEPVSPFTTEPYGPCGYTSGYGGYPGEEEQNEPYEPPRSKWI</sequence>
<dbReference type="EMBL" id="ML975151">
    <property type="protein sequence ID" value="KAF1815879.1"/>
    <property type="molecule type" value="Genomic_DNA"/>
</dbReference>
<keyword evidence="3" id="KW-1185">Reference proteome</keyword>
<feature type="compositionally biased region" description="Basic and acidic residues" evidence="1">
    <location>
        <begin position="95"/>
        <end position="133"/>
    </location>
</feature>
<evidence type="ECO:0000313" key="3">
    <source>
        <dbReference type="Proteomes" id="UP000504638"/>
    </source>
</evidence>
<evidence type="ECO:0000313" key="4">
    <source>
        <dbReference type="RefSeq" id="XP_033537510.1"/>
    </source>
</evidence>
<feature type="region of interest" description="Disordered" evidence="1">
    <location>
        <begin position="1"/>
        <end position="38"/>
    </location>
</feature>
<evidence type="ECO:0000256" key="1">
    <source>
        <dbReference type="SAM" id="MobiDB-lite"/>
    </source>
</evidence>
<reference evidence="4" key="3">
    <citation type="submission" date="2025-04" db="UniProtKB">
        <authorList>
            <consortium name="RefSeq"/>
        </authorList>
    </citation>
    <scope>IDENTIFICATION</scope>
    <source>
        <strain evidence="4">CBS 781.70</strain>
    </source>
</reference>
<organism evidence="2">
    <name type="scientific">Eremomyces bilateralis CBS 781.70</name>
    <dbReference type="NCBI Taxonomy" id="1392243"/>
    <lineage>
        <taxon>Eukaryota</taxon>
        <taxon>Fungi</taxon>
        <taxon>Dikarya</taxon>
        <taxon>Ascomycota</taxon>
        <taxon>Pezizomycotina</taxon>
        <taxon>Dothideomycetes</taxon>
        <taxon>Dothideomycetes incertae sedis</taxon>
        <taxon>Eremomycetales</taxon>
        <taxon>Eremomycetaceae</taxon>
        <taxon>Eremomyces</taxon>
    </lineage>
</organism>
<evidence type="ECO:0000313" key="2">
    <source>
        <dbReference type="EMBL" id="KAF1815879.1"/>
    </source>
</evidence>
<dbReference type="GeneID" id="54421613"/>
<feature type="region of interest" description="Disordered" evidence="1">
    <location>
        <begin position="339"/>
        <end position="389"/>
    </location>
</feature>
<dbReference type="RefSeq" id="XP_033537510.1">
    <property type="nucleotide sequence ID" value="XM_033681043.1"/>
</dbReference>
<feature type="compositionally biased region" description="Polar residues" evidence="1">
    <location>
        <begin position="173"/>
        <end position="195"/>
    </location>
</feature>
<dbReference type="Proteomes" id="UP000504638">
    <property type="component" value="Unplaced"/>
</dbReference>
<feature type="compositionally biased region" description="Basic and acidic residues" evidence="1">
    <location>
        <begin position="27"/>
        <end position="36"/>
    </location>
</feature>